<keyword evidence="3" id="KW-1185">Reference proteome</keyword>
<dbReference type="AlphaFoldDB" id="A0A5D3B1S8"/>
<evidence type="ECO:0000313" key="2">
    <source>
        <dbReference type="EMBL" id="TYJ56126.1"/>
    </source>
</evidence>
<evidence type="ECO:0000313" key="3">
    <source>
        <dbReference type="Proteomes" id="UP000322245"/>
    </source>
</evidence>
<feature type="region of interest" description="Disordered" evidence="1">
    <location>
        <begin position="234"/>
        <end position="324"/>
    </location>
</feature>
<name>A0A5D3B1S8_9TREE</name>
<proteinExistence type="predicted"/>
<feature type="compositionally biased region" description="Polar residues" evidence="1">
    <location>
        <begin position="234"/>
        <end position="254"/>
    </location>
</feature>
<feature type="region of interest" description="Disordered" evidence="1">
    <location>
        <begin position="670"/>
        <end position="714"/>
    </location>
</feature>
<dbReference type="EMBL" id="NIDF01000028">
    <property type="protein sequence ID" value="TYJ56126.1"/>
    <property type="molecule type" value="Genomic_DNA"/>
</dbReference>
<protein>
    <submittedName>
        <fullName evidence="2">Uncharacterized protein</fullName>
    </submittedName>
</protein>
<gene>
    <name evidence="2" type="ORF">B9479_003112</name>
</gene>
<sequence length="714" mass="75955">MGESQIGHPESASTRSPLPPGHHTSTTDHPSEQSNEPSASHTAAAMPSQPDAIYDVSDRFEKDFEAIAISRRAASGSAVGEMGQYGCLGPAHQSFGQQLVPPSRFPYEQPPYPSASTAFRAPPYPPLPPAPNTYLGNTLRTSGSSSSIGFRALNQPSLHYNSSMDHPIVNAGISGANHLPGREPAGVGSSVLAKRGRESETMTAFSSKKKSATFNQWRGEWGGGQTGAIMGSAAGSTVAHQYQSNPPSTSTPFSRSIDPSAVPHPIATSDAFPFGPLQSGSGINTTPSELPSLGSSASVNTFRSASNESKYNDHPPPGFLQPQQTSGLDMMEMAGDLDVAGWDMGTLHQQDSGQGREMGMGEAGGPEGGAYQQIQHQGPTAHVRQRPSSESAPMAPNQNQQSDSVIGPTYVSVSSFFSLPDPGPPVASLAHNSSAIAAPHVDQTFLEDTASSQAAGHASALPVTLPPNSSQYAYGLNIPLAGSAPDAASRSAVAQFMQPPPPVTQGSSQEQAVAPFQPHDTTHPAPTHFSPSKPKAASHKEALGYEIIGNGKTFPPKFDETPALVKTFNTLFSIFYSDRYAQLERQTPRIGSTTVMKSQALEQARNRCHDTKVRTEKYYTATAKRLRMENKWSIHEAMRMAERWVQYDVRGLQESAVEQQQILENAQQDCQVNPPAPPALIASSSRPSAGITQGTLSGDHGSDEQYQPQRREGE</sequence>
<accession>A0A5D3B1S8</accession>
<feature type="compositionally biased region" description="Polar residues" evidence="1">
    <location>
        <begin position="32"/>
        <end position="41"/>
    </location>
</feature>
<organism evidence="2 3">
    <name type="scientific">Cryptococcus floricola</name>
    <dbReference type="NCBI Taxonomy" id="2591691"/>
    <lineage>
        <taxon>Eukaryota</taxon>
        <taxon>Fungi</taxon>
        <taxon>Dikarya</taxon>
        <taxon>Basidiomycota</taxon>
        <taxon>Agaricomycotina</taxon>
        <taxon>Tremellomycetes</taxon>
        <taxon>Tremellales</taxon>
        <taxon>Cryptococcaceae</taxon>
        <taxon>Cryptococcus</taxon>
    </lineage>
</organism>
<feature type="compositionally biased region" description="Polar residues" evidence="1">
    <location>
        <begin position="278"/>
        <end position="309"/>
    </location>
</feature>
<feature type="compositionally biased region" description="Polar residues" evidence="1">
    <location>
        <begin position="386"/>
        <end position="404"/>
    </location>
</feature>
<feature type="compositionally biased region" description="Low complexity" evidence="1">
    <location>
        <begin position="679"/>
        <end position="689"/>
    </location>
</feature>
<dbReference type="Proteomes" id="UP000322245">
    <property type="component" value="Unassembled WGS sequence"/>
</dbReference>
<feature type="compositionally biased region" description="Gly residues" evidence="1">
    <location>
        <begin position="356"/>
        <end position="368"/>
    </location>
</feature>
<feature type="region of interest" description="Disordered" evidence="1">
    <location>
        <begin position="347"/>
        <end position="405"/>
    </location>
</feature>
<reference evidence="2 3" key="1">
    <citation type="submission" date="2017-05" db="EMBL/GenBank/DDBJ databases">
        <title>The Genome Sequence of Tsuchiyaea wingfieldii DSM 27421.</title>
        <authorList>
            <person name="Cuomo C."/>
            <person name="Passer A."/>
            <person name="Billmyre B."/>
            <person name="Heitman J."/>
        </authorList>
    </citation>
    <scope>NUCLEOTIDE SEQUENCE [LARGE SCALE GENOMIC DNA]</scope>
    <source>
        <strain evidence="2 3">DSM 27421</strain>
    </source>
</reference>
<evidence type="ECO:0000256" key="1">
    <source>
        <dbReference type="SAM" id="MobiDB-lite"/>
    </source>
</evidence>
<feature type="region of interest" description="Disordered" evidence="1">
    <location>
        <begin position="1"/>
        <end position="54"/>
    </location>
</feature>
<comment type="caution">
    <text evidence="2">The sequence shown here is derived from an EMBL/GenBank/DDBJ whole genome shotgun (WGS) entry which is preliminary data.</text>
</comment>